<evidence type="ECO:0000256" key="1">
    <source>
        <dbReference type="ARBA" id="ARBA00008668"/>
    </source>
</evidence>
<evidence type="ECO:0000313" key="3">
    <source>
        <dbReference type="Proteomes" id="UP000541444"/>
    </source>
</evidence>
<accession>A0A7J7NW65</accession>
<gene>
    <name evidence="2" type="ORF">GIB67_020400</name>
</gene>
<dbReference type="EMBL" id="JACGCM010000506">
    <property type="protein sequence ID" value="KAF6171333.1"/>
    <property type="molecule type" value="Genomic_DNA"/>
</dbReference>
<name>A0A7J7NW65_9MAGN</name>
<keyword evidence="3" id="KW-1185">Reference proteome</keyword>
<protein>
    <submittedName>
        <fullName evidence="2">Uncharacterized protein</fullName>
    </submittedName>
</protein>
<evidence type="ECO:0000313" key="2">
    <source>
        <dbReference type="EMBL" id="KAF6171333.1"/>
    </source>
</evidence>
<dbReference type="InterPro" id="IPR036514">
    <property type="entry name" value="SGNH_hydro_sf"/>
</dbReference>
<comment type="caution">
    <text evidence="2">The sequence shown here is derived from an EMBL/GenBank/DDBJ whole genome shotgun (WGS) entry which is preliminary data.</text>
</comment>
<comment type="similarity">
    <text evidence="1">Belongs to the 'GDSL' lipolytic enzyme family.</text>
</comment>
<dbReference type="Proteomes" id="UP000541444">
    <property type="component" value="Unassembled WGS sequence"/>
</dbReference>
<dbReference type="OrthoDB" id="1734814at2759"/>
<sequence length="126" mass="14342">MINLQNQGIFRKPFVPKDDGVNFAVAGSTALNSSFFTVRGIHVPQRNSPHSLQLNWFRNHLKYFAKHKDCEKRLQRALVFVGEIGVNDCNYAFFQGKQVEEISTNVPHVIRSITDGVQEVIRMVAI</sequence>
<dbReference type="AlphaFoldDB" id="A0A7J7NW65"/>
<organism evidence="2 3">
    <name type="scientific">Kingdonia uniflora</name>
    <dbReference type="NCBI Taxonomy" id="39325"/>
    <lineage>
        <taxon>Eukaryota</taxon>
        <taxon>Viridiplantae</taxon>
        <taxon>Streptophyta</taxon>
        <taxon>Embryophyta</taxon>
        <taxon>Tracheophyta</taxon>
        <taxon>Spermatophyta</taxon>
        <taxon>Magnoliopsida</taxon>
        <taxon>Ranunculales</taxon>
        <taxon>Circaeasteraceae</taxon>
        <taxon>Kingdonia</taxon>
    </lineage>
</organism>
<dbReference type="PANTHER" id="PTHR22835:SF677">
    <property type="entry name" value="ACETYLAJMALAN ESTERASE-LIKE"/>
    <property type="match status" value="1"/>
</dbReference>
<reference evidence="2 3" key="1">
    <citation type="journal article" date="2020" name="IScience">
        <title>Genome Sequencing of the Endangered Kingdonia uniflora (Circaeasteraceae, Ranunculales) Reveals Potential Mechanisms of Evolutionary Specialization.</title>
        <authorList>
            <person name="Sun Y."/>
            <person name="Deng T."/>
            <person name="Zhang A."/>
            <person name="Moore M.J."/>
            <person name="Landis J.B."/>
            <person name="Lin N."/>
            <person name="Zhang H."/>
            <person name="Zhang X."/>
            <person name="Huang J."/>
            <person name="Zhang X."/>
            <person name="Sun H."/>
            <person name="Wang H."/>
        </authorList>
    </citation>
    <scope>NUCLEOTIDE SEQUENCE [LARGE SCALE GENOMIC DNA]</scope>
    <source>
        <strain evidence="2">TB1705</strain>
        <tissue evidence="2">Leaf</tissue>
    </source>
</reference>
<proteinExistence type="inferred from homology"/>
<dbReference type="Gene3D" id="3.40.50.1110">
    <property type="entry name" value="SGNH hydrolase"/>
    <property type="match status" value="1"/>
</dbReference>
<dbReference type="PANTHER" id="PTHR22835">
    <property type="entry name" value="ZINC FINGER FYVE DOMAIN CONTAINING PROTEIN"/>
    <property type="match status" value="1"/>
</dbReference>